<keyword evidence="1" id="KW-0282">Flagellum</keyword>
<sequence length="98" mass="10808">MTAWRSSRTCRCMFLSLNNMIHTNSSSLKRGSQCFISAPLLGYLRLVSRATRPPNRMEALIRDGGLFRMLSPARASTALINKGSAQYLKTPGVCQDGV</sequence>
<name>A0AAD9FJ06_DISEL</name>
<reference evidence="1" key="1">
    <citation type="submission" date="2023-04" db="EMBL/GenBank/DDBJ databases">
        <title>Chromosome-level genome of Chaenocephalus aceratus.</title>
        <authorList>
            <person name="Park H."/>
        </authorList>
    </citation>
    <scope>NUCLEOTIDE SEQUENCE</scope>
    <source>
        <strain evidence="1">DE</strain>
        <tissue evidence="1">Muscle</tissue>
    </source>
</reference>
<dbReference type="EMBL" id="JASDAP010000005">
    <property type="protein sequence ID" value="KAK1903111.1"/>
    <property type="molecule type" value="Genomic_DNA"/>
</dbReference>
<accession>A0AAD9FJ06</accession>
<gene>
    <name evidence="1" type="ORF">KUDE01_006070</name>
</gene>
<proteinExistence type="predicted"/>
<dbReference type="Proteomes" id="UP001228049">
    <property type="component" value="Unassembled WGS sequence"/>
</dbReference>
<keyword evidence="2" id="KW-1185">Reference proteome</keyword>
<protein>
    <submittedName>
        <fullName evidence="1">Dynein beta chain flagellar outer arm</fullName>
    </submittedName>
</protein>
<organism evidence="1 2">
    <name type="scientific">Dissostichus eleginoides</name>
    <name type="common">Patagonian toothfish</name>
    <name type="synonym">Dissostichus amissus</name>
    <dbReference type="NCBI Taxonomy" id="100907"/>
    <lineage>
        <taxon>Eukaryota</taxon>
        <taxon>Metazoa</taxon>
        <taxon>Chordata</taxon>
        <taxon>Craniata</taxon>
        <taxon>Vertebrata</taxon>
        <taxon>Euteleostomi</taxon>
        <taxon>Actinopterygii</taxon>
        <taxon>Neopterygii</taxon>
        <taxon>Teleostei</taxon>
        <taxon>Neoteleostei</taxon>
        <taxon>Acanthomorphata</taxon>
        <taxon>Eupercaria</taxon>
        <taxon>Perciformes</taxon>
        <taxon>Notothenioidei</taxon>
        <taxon>Nototheniidae</taxon>
        <taxon>Dissostichus</taxon>
    </lineage>
</organism>
<keyword evidence="1" id="KW-0969">Cilium</keyword>
<evidence type="ECO:0000313" key="1">
    <source>
        <dbReference type="EMBL" id="KAK1903111.1"/>
    </source>
</evidence>
<comment type="caution">
    <text evidence="1">The sequence shown here is derived from an EMBL/GenBank/DDBJ whole genome shotgun (WGS) entry which is preliminary data.</text>
</comment>
<evidence type="ECO:0000313" key="2">
    <source>
        <dbReference type="Proteomes" id="UP001228049"/>
    </source>
</evidence>
<keyword evidence="1" id="KW-0966">Cell projection</keyword>
<dbReference type="AlphaFoldDB" id="A0AAD9FJ06"/>